<dbReference type="RefSeq" id="WP_390304039.1">
    <property type="nucleotide sequence ID" value="NZ_JBHRRZ010000010.1"/>
</dbReference>
<keyword evidence="4" id="KW-1185">Reference proteome</keyword>
<dbReference type="InterPro" id="IPR051932">
    <property type="entry name" value="Bact_StressResp_Reg"/>
</dbReference>
<accession>A0ABV7A4P6</accession>
<dbReference type="CDD" id="cd07041">
    <property type="entry name" value="STAS_RsbR_RsbS_like"/>
    <property type="match status" value="1"/>
</dbReference>
<reference evidence="4" key="1">
    <citation type="journal article" date="2019" name="Int. J. Syst. Evol. Microbiol.">
        <title>The Global Catalogue of Microorganisms (GCM) 10K type strain sequencing project: providing services to taxonomists for standard genome sequencing and annotation.</title>
        <authorList>
            <consortium name="The Broad Institute Genomics Platform"/>
            <consortium name="The Broad Institute Genome Sequencing Center for Infectious Disease"/>
            <person name="Wu L."/>
            <person name="Ma J."/>
        </authorList>
    </citation>
    <scope>NUCLEOTIDE SEQUENCE [LARGE SCALE GENOMIC DNA]</scope>
    <source>
        <strain evidence="4">KCTC 13193</strain>
    </source>
</reference>
<dbReference type="PROSITE" id="PS50801">
    <property type="entry name" value="STAS"/>
    <property type="match status" value="1"/>
</dbReference>
<dbReference type="Gene3D" id="1.10.490.10">
    <property type="entry name" value="Globins"/>
    <property type="match status" value="1"/>
</dbReference>
<dbReference type="PANTHER" id="PTHR33745">
    <property type="entry name" value="RSBT ANTAGONIST PROTEIN RSBS-RELATED"/>
    <property type="match status" value="1"/>
</dbReference>
<dbReference type="SUPFAM" id="SSF52091">
    <property type="entry name" value="SpoIIaa-like"/>
    <property type="match status" value="1"/>
</dbReference>
<dbReference type="Pfam" id="PF01740">
    <property type="entry name" value="STAS"/>
    <property type="match status" value="1"/>
</dbReference>
<dbReference type="Pfam" id="PF08678">
    <property type="entry name" value="Rsbr_N"/>
    <property type="match status" value="1"/>
</dbReference>
<comment type="caution">
    <text evidence="3">The sequence shown here is derived from an EMBL/GenBank/DDBJ whole genome shotgun (WGS) entry which is preliminary data.</text>
</comment>
<evidence type="ECO:0000313" key="3">
    <source>
        <dbReference type="EMBL" id="MFC2947780.1"/>
    </source>
</evidence>
<organism evidence="3 4">
    <name type="scientific">Virgibacillus sediminis</name>
    <dbReference type="NCBI Taxonomy" id="202260"/>
    <lineage>
        <taxon>Bacteria</taxon>
        <taxon>Bacillati</taxon>
        <taxon>Bacillota</taxon>
        <taxon>Bacilli</taxon>
        <taxon>Bacillales</taxon>
        <taxon>Bacillaceae</taxon>
        <taxon>Virgibacillus</taxon>
    </lineage>
</organism>
<dbReference type="InterPro" id="IPR012292">
    <property type="entry name" value="Globin/Proto"/>
</dbReference>
<evidence type="ECO:0000313" key="4">
    <source>
        <dbReference type="Proteomes" id="UP001595387"/>
    </source>
</evidence>
<dbReference type="InterPro" id="IPR036513">
    <property type="entry name" value="STAS_dom_sf"/>
</dbReference>
<dbReference type="InterPro" id="IPR002645">
    <property type="entry name" value="STAS_dom"/>
</dbReference>
<dbReference type="EMBL" id="JBHRRZ010000010">
    <property type="protein sequence ID" value="MFC2947780.1"/>
    <property type="molecule type" value="Genomic_DNA"/>
</dbReference>
<dbReference type="InterPro" id="IPR014792">
    <property type="entry name" value="RsbRA_N"/>
</dbReference>
<dbReference type="PANTHER" id="PTHR33745:SF3">
    <property type="entry name" value="RSBT CO-ANTAGONIST PROTEIN RSBRC"/>
    <property type="match status" value="1"/>
</dbReference>
<dbReference type="Gene3D" id="3.30.750.24">
    <property type="entry name" value="STAS domain"/>
    <property type="match status" value="1"/>
</dbReference>
<proteinExistence type="predicted"/>
<protein>
    <submittedName>
        <fullName evidence="3">RsbT co-antagonist protein RsbRA</fullName>
    </submittedName>
</protein>
<keyword evidence="1" id="KW-0597">Phosphoprotein</keyword>
<gene>
    <name evidence="3" type="ORF">ACFODW_05430</name>
</gene>
<dbReference type="Proteomes" id="UP001595387">
    <property type="component" value="Unassembled WGS sequence"/>
</dbReference>
<dbReference type="CDD" id="cd19413">
    <property type="entry name" value="RsbR_N-like"/>
    <property type="match status" value="1"/>
</dbReference>
<evidence type="ECO:0000259" key="2">
    <source>
        <dbReference type="PROSITE" id="PS50801"/>
    </source>
</evidence>
<name>A0ABV7A4P6_9BACI</name>
<feature type="domain" description="STAS" evidence="2">
    <location>
        <begin position="150"/>
        <end position="261"/>
    </location>
</feature>
<sequence>MDEKFKRIALDNSDTIVQMWLDEIESLKDGNYTSTISDELFESTNREFVNVIFTSIKSQGATSTVENFSEKIINLGWPLSYITDGLQVFRRVTIDYILSQSEKVDSAFISEVLESVDKWVEPIIRELVNEYSGSWEHIVSLQRVALQELSAPLIPVTEGITVMPLIGTIDTERAKLIMENLLEGVIKNGSEVVLIDITGVPVVDTMVAHHIIQAAEAVRLVGATCILVGIRPEIAQTIVNLGIDLSKFPTKSSLKKGFTRALEITDRKIVDIEGKDNNIDEILGSIQKGQGE</sequence>
<evidence type="ECO:0000256" key="1">
    <source>
        <dbReference type="ARBA" id="ARBA00022553"/>
    </source>
</evidence>